<organism evidence="2 3">
    <name type="scientific">Golovinomyces cichoracearum</name>
    <dbReference type="NCBI Taxonomy" id="62708"/>
    <lineage>
        <taxon>Eukaryota</taxon>
        <taxon>Fungi</taxon>
        <taxon>Dikarya</taxon>
        <taxon>Ascomycota</taxon>
        <taxon>Pezizomycotina</taxon>
        <taxon>Leotiomycetes</taxon>
        <taxon>Erysiphales</taxon>
        <taxon>Erysiphaceae</taxon>
        <taxon>Golovinomyces</taxon>
    </lineage>
</organism>
<dbReference type="Proteomes" id="UP000285326">
    <property type="component" value="Unassembled WGS sequence"/>
</dbReference>
<evidence type="ECO:0000313" key="3">
    <source>
        <dbReference type="Proteomes" id="UP000285326"/>
    </source>
</evidence>
<protein>
    <submittedName>
        <fullName evidence="2">Uncharacterized protein</fullName>
    </submittedName>
</protein>
<dbReference type="EMBL" id="MCBS01019568">
    <property type="protein sequence ID" value="RKF80223.1"/>
    <property type="molecule type" value="Genomic_DNA"/>
</dbReference>
<name>A0A420J0E1_9PEZI</name>
<feature type="compositionally biased region" description="Polar residues" evidence="1">
    <location>
        <begin position="224"/>
        <end position="253"/>
    </location>
</feature>
<comment type="caution">
    <text evidence="2">The sequence shown here is derived from an EMBL/GenBank/DDBJ whole genome shotgun (WGS) entry which is preliminary data.</text>
</comment>
<gene>
    <name evidence="2" type="ORF">GcM1_195012</name>
</gene>
<evidence type="ECO:0000313" key="2">
    <source>
        <dbReference type="EMBL" id="RKF80223.1"/>
    </source>
</evidence>
<sequence>MTRERIIQDLTHQVSESNQVITDLMIKSRQKTGSVEKMTSFEARLRDNADWFDTEDQRINYVKRRLAGRASRETVPFLKSSNPERFRNAEEMLDHLENQYGDPDRRQKAENDWDNLRMTYPESYGCKGDQISYVRFRNCFTRLAAEPGHPRKGWKSAFERRISSTLQKSLALQFLDDSVDFATIAKLAQKVDYTNSVADAATRAKRAAEKDSSFTNKARLGASSHASNSTGQNKNLENVNSPRKFPSASTPTRDQFDKAMKEGLCLTFFKPGHKSYECRKKFSSNFPVQNRENRINNLYQKMFPENNYEPKLEPENVELEIQEQKKSGNW</sequence>
<accession>A0A420J0E1</accession>
<evidence type="ECO:0000256" key="1">
    <source>
        <dbReference type="SAM" id="MobiDB-lite"/>
    </source>
</evidence>
<reference evidence="2 3" key="1">
    <citation type="journal article" date="2018" name="BMC Genomics">
        <title>Comparative genome analyses reveal sequence features reflecting distinct modes of host-adaptation between dicot and monocot powdery mildew.</title>
        <authorList>
            <person name="Wu Y."/>
            <person name="Ma X."/>
            <person name="Pan Z."/>
            <person name="Kale S.D."/>
            <person name="Song Y."/>
            <person name="King H."/>
            <person name="Zhang Q."/>
            <person name="Presley C."/>
            <person name="Deng X."/>
            <person name="Wei C.I."/>
            <person name="Xiao S."/>
        </authorList>
    </citation>
    <scope>NUCLEOTIDE SEQUENCE [LARGE SCALE GENOMIC DNA]</scope>
    <source>
        <strain evidence="2">UMSG1</strain>
    </source>
</reference>
<proteinExistence type="predicted"/>
<dbReference type="AlphaFoldDB" id="A0A420J0E1"/>
<feature type="region of interest" description="Disordered" evidence="1">
    <location>
        <begin position="204"/>
        <end position="254"/>
    </location>
</feature>